<dbReference type="Proteomes" id="UP000321261">
    <property type="component" value="Unassembled WGS sequence"/>
</dbReference>
<evidence type="ECO:0000313" key="1">
    <source>
        <dbReference type="EMBL" id="TWF75815.1"/>
    </source>
</evidence>
<keyword evidence="2" id="KW-1185">Reference proteome</keyword>
<accession>A0A561SLR0</accession>
<dbReference type="AlphaFoldDB" id="A0A561SLR0"/>
<organism evidence="1 2">
    <name type="scientific">Pseudonocardia hierapolitana</name>
    <dbReference type="NCBI Taxonomy" id="1128676"/>
    <lineage>
        <taxon>Bacteria</taxon>
        <taxon>Bacillati</taxon>
        <taxon>Actinomycetota</taxon>
        <taxon>Actinomycetes</taxon>
        <taxon>Pseudonocardiales</taxon>
        <taxon>Pseudonocardiaceae</taxon>
        <taxon>Pseudonocardia</taxon>
    </lineage>
</organism>
<comment type="caution">
    <text evidence="1">The sequence shown here is derived from an EMBL/GenBank/DDBJ whole genome shotgun (WGS) entry which is preliminary data.</text>
</comment>
<protein>
    <submittedName>
        <fullName evidence="1">Uncharacterized protein</fullName>
    </submittedName>
</protein>
<sequence>MDLLRHHARCVREDEEPWRDWPFAVELAAMPQVWAALLELHVSGRDGRCLGCRSQVRIAPFWPCTLYRAAVQARRIAAERP</sequence>
<gene>
    <name evidence="1" type="ORF">FHX44_111700</name>
</gene>
<dbReference type="EMBL" id="VIWU01000001">
    <property type="protein sequence ID" value="TWF75815.1"/>
    <property type="molecule type" value="Genomic_DNA"/>
</dbReference>
<reference evidence="1 2" key="1">
    <citation type="submission" date="2019-06" db="EMBL/GenBank/DDBJ databases">
        <title>Sequencing the genomes of 1000 actinobacteria strains.</title>
        <authorList>
            <person name="Klenk H.-P."/>
        </authorList>
    </citation>
    <scope>NUCLEOTIDE SEQUENCE [LARGE SCALE GENOMIC DNA]</scope>
    <source>
        <strain evidence="1 2">DSM 45671</strain>
    </source>
</reference>
<proteinExistence type="predicted"/>
<name>A0A561SLR0_9PSEU</name>
<evidence type="ECO:0000313" key="2">
    <source>
        <dbReference type="Proteomes" id="UP000321261"/>
    </source>
</evidence>